<evidence type="ECO:0000256" key="15">
    <source>
        <dbReference type="PIRSR" id="PIRSR001365-2"/>
    </source>
</evidence>
<evidence type="ECO:0000256" key="12">
    <source>
        <dbReference type="HAMAP-Rule" id="MF_00418"/>
    </source>
</evidence>
<sequence length="290" mass="32701">MKIEGIIIPLVTPFKDNRVDFVCYKKLIDYYIDQGVDGIIPLGTTGESPTIESFEYNEILLKTMEYNNGRTKVYVGLGGNNTSEVIKKLKIAEDNNVDGILSVAPYYSRPNQRGIYEHFKSISESTDRDILIYNIPYRTGVNIENDTIYKLAQLKNIVGIKDCSGNISQTSELLLNRPNDEFSILTGEDALFYTTLALGGDGGILASASLNTKSFIKVYNDMKSNDYKEALKTWREISKVIPLLFNEPNPTPLKYCLKNMGLIDSDEVRLPLTNIADELKYKLDNMLFSK</sequence>
<dbReference type="GO" id="GO:0008840">
    <property type="term" value="F:4-hydroxy-tetrahydrodipicolinate synthase activity"/>
    <property type="evidence" value="ECO:0007669"/>
    <property type="project" value="UniProtKB-UniRule"/>
</dbReference>
<evidence type="ECO:0000256" key="2">
    <source>
        <dbReference type="ARBA" id="ARBA00005120"/>
    </source>
</evidence>
<keyword evidence="10 12" id="KW-0704">Schiff base</keyword>
<reference evidence="18 19" key="1">
    <citation type="submission" date="2019-04" db="EMBL/GenBank/DDBJ databases">
        <title>Genome sequencing of Clostridium botulinum Groups I-IV and Clostridium butyricum.</title>
        <authorList>
            <person name="Brunt J."/>
            <person name="Van Vliet A.H.M."/>
            <person name="Stringer S.C."/>
            <person name="Carter A.T."/>
            <person name="Peck M.W."/>
        </authorList>
    </citation>
    <scope>NUCLEOTIDE SEQUENCE [LARGE SCALE GENOMIC DNA]</scope>
    <source>
        <strain evidence="16 19">1605</strain>
        <strain evidence="17 18">CB-K-33E</strain>
    </source>
</reference>
<evidence type="ECO:0000256" key="3">
    <source>
        <dbReference type="ARBA" id="ARBA00007592"/>
    </source>
</evidence>
<dbReference type="InterPro" id="IPR013785">
    <property type="entry name" value="Aldolase_TIM"/>
</dbReference>
<accession>A0A0L9YB98</accession>
<dbReference type="PANTHER" id="PTHR12128:SF66">
    <property type="entry name" value="4-HYDROXY-2-OXOGLUTARATE ALDOLASE, MITOCHONDRIAL"/>
    <property type="match status" value="1"/>
</dbReference>
<keyword evidence="9 12" id="KW-0456">Lyase</keyword>
<dbReference type="GO" id="GO:0019877">
    <property type="term" value="P:diaminopimelate biosynthetic process"/>
    <property type="evidence" value="ECO:0007669"/>
    <property type="project" value="UniProtKB-UniRule"/>
</dbReference>
<comment type="subunit">
    <text evidence="12">Homotetramer; dimer of dimers.</text>
</comment>
<evidence type="ECO:0000256" key="7">
    <source>
        <dbReference type="ARBA" id="ARBA00022915"/>
    </source>
</evidence>
<evidence type="ECO:0000313" key="18">
    <source>
        <dbReference type="Proteomes" id="UP000473681"/>
    </source>
</evidence>
<dbReference type="OrthoDB" id="9782828at2"/>
<dbReference type="GO" id="GO:0005737">
    <property type="term" value="C:cytoplasm"/>
    <property type="evidence" value="ECO:0007669"/>
    <property type="project" value="UniProtKB-SubCell"/>
</dbReference>
<feature type="active site" description="Schiff-base intermediate with substrate" evidence="12 14">
    <location>
        <position position="161"/>
    </location>
</feature>
<comment type="catalytic activity">
    <reaction evidence="11 12">
        <text>L-aspartate 4-semialdehyde + pyruvate = (2S,4S)-4-hydroxy-2,3,4,5-tetrahydrodipicolinate + H2O + H(+)</text>
        <dbReference type="Rhea" id="RHEA:34171"/>
        <dbReference type="ChEBI" id="CHEBI:15361"/>
        <dbReference type="ChEBI" id="CHEBI:15377"/>
        <dbReference type="ChEBI" id="CHEBI:15378"/>
        <dbReference type="ChEBI" id="CHEBI:67139"/>
        <dbReference type="ChEBI" id="CHEBI:537519"/>
        <dbReference type="EC" id="4.3.3.7"/>
    </reaction>
</comment>
<protein>
    <recommendedName>
        <fullName evidence="4 12">4-hydroxy-tetrahydrodipicolinate synthase</fullName>
        <shortName evidence="12">HTPA synthase</shortName>
        <ecNumber evidence="4 12">4.3.3.7</ecNumber>
    </recommendedName>
</protein>
<evidence type="ECO:0000313" key="19">
    <source>
        <dbReference type="Proteomes" id="UP000476820"/>
    </source>
</evidence>
<evidence type="ECO:0000313" key="16">
    <source>
        <dbReference type="EMBL" id="NFF87885.1"/>
    </source>
</evidence>
<comment type="pathway">
    <text evidence="2 12">Amino-acid biosynthesis; L-lysine biosynthesis via DAP pathway; (S)-tetrahydrodipicolinate from L-aspartate: step 3/4.</text>
</comment>
<evidence type="ECO:0000256" key="6">
    <source>
        <dbReference type="ARBA" id="ARBA00022605"/>
    </source>
</evidence>
<dbReference type="EC" id="4.3.3.7" evidence="4 12"/>
<evidence type="ECO:0000256" key="1">
    <source>
        <dbReference type="ARBA" id="ARBA00003294"/>
    </source>
</evidence>
<dbReference type="PIRSF" id="PIRSF001365">
    <property type="entry name" value="DHDPS"/>
    <property type="match status" value="1"/>
</dbReference>
<dbReference type="GO" id="GO:0009089">
    <property type="term" value="P:lysine biosynthetic process via diaminopimelate"/>
    <property type="evidence" value="ECO:0007669"/>
    <property type="project" value="UniProtKB-UniRule"/>
</dbReference>
<evidence type="ECO:0000256" key="13">
    <source>
        <dbReference type="PIRNR" id="PIRNR001365"/>
    </source>
</evidence>
<feature type="site" description="Part of a proton relay during catalysis" evidence="12">
    <location>
        <position position="107"/>
    </location>
</feature>
<dbReference type="Pfam" id="PF00701">
    <property type="entry name" value="DHDPS"/>
    <property type="match status" value="1"/>
</dbReference>
<dbReference type="PROSITE" id="PS00665">
    <property type="entry name" value="DHDPS_1"/>
    <property type="match status" value="1"/>
</dbReference>
<dbReference type="EMBL" id="SWOV01000018">
    <property type="protein sequence ID" value="NFF87885.1"/>
    <property type="molecule type" value="Genomic_DNA"/>
</dbReference>
<dbReference type="Gene3D" id="3.20.20.70">
    <property type="entry name" value="Aldolase class I"/>
    <property type="match status" value="1"/>
</dbReference>
<dbReference type="SUPFAM" id="SSF51569">
    <property type="entry name" value="Aldolase"/>
    <property type="match status" value="1"/>
</dbReference>
<evidence type="ECO:0000313" key="17">
    <source>
        <dbReference type="EMBL" id="NFN35268.1"/>
    </source>
</evidence>
<dbReference type="PRINTS" id="PR00146">
    <property type="entry name" value="DHPICSNTHASE"/>
</dbReference>
<feature type="active site" description="Proton donor/acceptor" evidence="12 14">
    <location>
        <position position="133"/>
    </location>
</feature>
<comment type="subcellular location">
    <subcellularLocation>
        <location evidence="12">Cytoplasm</location>
    </subcellularLocation>
</comment>
<keyword evidence="5 12" id="KW-0963">Cytoplasm</keyword>
<dbReference type="CDD" id="cd00950">
    <property type="entry name" value="DHDPS"/>
    <property type="match status" value="1"/>
</dbReference>
<keyword evidence="6 12" id="KW-0028">Amino-acid biosynthesis</keyword>
<organism evidence="16 19">
    <name type="scientific">Clostridium botulinum</name>
    <dbReference type="NCBI Taxonomy" id="1491"/>
    <lineage>
        <taxon>Bacteria</taxon>
        <taxon>Bacillati</taxon>
        <taxon>Bacillota</taxon>
        <taxon>Clostridia</taxon>
        <taxon>Eubacteriales</taxon>
        <taxon>Clostridiaceae</taxon>
        <taxon>Clostridium</taxon>
    </lineage>
</organism>
<dbReference type="EMBL" id="SWVK01000011">
    <property type="protein sequence ID" value="NFN35268.1"/>
    <property type="molecule type" value="Genomic_DNA"/>
</dbReference>
<dbReference type="SMART" id="SM01130">
    <property type="entry name" value="DHDPS"/>
    <property type="match status" value="1"/>
</dbReference>
<evidence type="ECO:0000256" key="8">
    <source>
        <dbReference type="ARBA" id="ARBA00023154"/>
    </source>
</evidence>
<evidence type="ECO:0000256" key="11">
    <source>
        <dbReference type="ARBA" id="ARBA00047836"/>
    </source>
</evidence>
<evidence type="ECO:0000256" key="4">
    <source>
        <dbReference type="ARBA" id="ARBA00012086"/>
    </source>
</evidence>
<dbReference type="PANTHER" id="PTHR12128">
    <property type="entry name" value="DIHYDRODIPICOLINATE SYNTHASE"/>
    <property type="match status" value="1"/>
</dbReference>
<dbReference type="AlphaFoldDB" id="A0A0L9YB98"/>
<keyword evidence="8 12" id="KW-0457">Lysine biosynthesis</keyword>
<dbReference type="InterPro" id="IPR002220">
    <property type="entry name" value="DapA-like"/>
</dbReference>
<comment type="caution">
    <text evidence="16">The sequence shown here is derived from an EMBL/GenBank/DDBJ whole genome shotgun (WGS) entry which is preliminary data.</text>
</comment>
<name>A0A0L9YB98_CLOBO</name>
<dbReference type="PROSITE" id="PS00666">
    <property type="entry name" value="DHDPS_2"/>
    <property type="match status" value="1"/>
</dbReference>
<evidence type="ECO:0000256" key="9">
    <source>
        <dbReference type="ARBA" id="ARBA00023239"/>
    </source>
</evidence>
<dbReference type="InterPro" id="IPR020625">
    <property type="entry name" value="Schiff_base-form_aldolases_AS"/>
</dbReference>
<dbReference type="Proteomes" id="UP000476820">
    <property type="component" value="Unassembled WGS sequence"/>
</dbReference>
<evidence type="ECO:0000256" key="10">
    <source>
        <dbReference type="ARBA" id="ARBA00023270"/>
    </source>
</evidence>
<comment type="similarity">
    <text evidence="3 12 13">Belongs to the DapA family.</text>
</comment>
<feature type="binding site" evidence="12 15">
    <location>
        <position position="45"/>
    </location>
    <ligand>
        <name>pyruvate</name>
        <dbReference type="ChEBI" id="CHEBI:15361"/>
    </ligand>
</feature>
<dbReference type="Proteomes" id="UP000473681">
    <property type="component" value="Unassembled WGS sequence"/>
</dbReference>
<dbReference type="InterPro" id="IPR020624">
    <property type="entry name" value="Schiff_base-form_aldolases_CS"/>
</dbReference>
<proteinExistence type="inferred from homology"/>
<dbReference type="UniPathway" id="UPA00034">
    <property type="reaction ID" value="UER00017"/>
</dbReference>
<dbReference type="HAMAP" id="MF_00418">
    <property type="entry name" value="DapA"/>
    <property type="match status" value="1"/>
</dbReference>
<dbReference type="InterPro" id="IPR005263">
    <property type="entry name" value="DapA"/>
</dbReference>
<feature type="binding site" evidence="12 15">
    <location>
        <position position="204"/>
    </location>
    <ligand>
        <name>pyruvate</name>
        <dbReference type="ChEBI" id="CHEBI:15361"/>
    </ligand>
</feature>
<comment type="function">
    <text evidence="1 12">Catalyzes the condensation of (S)-aspartate-beta-semialdehyde [(S)-ASA] and pyruvate to 4-hydroxy-tetrahydrodipicolinate (HTPA).</text>
</comment>
<gene>
    <name evidence="12" type="primary">dapA</name>
    <name evidence="16" type="ORF">FC774_08395</name>
    <name evidence="17" type="ORF">FDB51_09010</name>
</gene>
<evidence type="ECO:0000256" key="14">
    <source>
        <dbReference type="PIRSR" id="PIRSR001365-1"/>
    </source>
</evidence>
<keyword evidence="7 12" id="KW-0220">Diaminopimelate biosynthesis</keyword>
<feature type="site" description="Part of a proton relay during catalysis" evidence="12">
    <location>
        <position position="44"/>
    </location>
</feature>
<dbReference type="RefSeq" id="WP_012451726.1">
    <property type="nucleotide sequence ID" value="NZ_JACBBP010000004.1"/>
</dbReference>
<dbReference type="NCBIfam" id="TIGR00674">
    <property type="entry name" value="dapA"/>
    <property type="match status" value="1"/>
</dbReference>
<evidence type="ECO:0000256" key="5">
    <source>
        <dbReference type="ARBA" id="ARBA00022490"/>
    </source>
</evidence>
<comment type="caution">
    <text evidence="12">Was originally thought to be a dihydrodipicolinate synthase (DHDPS), catalyzing the condensation of (S)-aspartate-beta-semialdehyde [(S)-ASA] and pyruvate to dihydrodipicolinate (DHDP). However, it was shown in E.coli that the product of the enzymatic reaction is not dihydrodipicolinate but in fact (4S)-4-hydroxy-2,3,4,5-tetrahydro-(2S)-dipicolinic acid (HTPA), and that the consecutive dehydration reaction leading to DHDP is not spontaneous but catalyzed by DapB.</text>
</comment>